<dbReference type="PANTHER" id="PTHR42961:SF2">
    <property type="entry name" value="IRON-SULFUR PROTEIN NUBPL"/>
    <property type="match status" value="1"/>
</dbReference>
<dbReference type="GO" id="GO:0046872">
    <property type="term" value="F:metal ion binding"/>
    <property type="evidence" value="ECO:0007669"/>
    <property type="project" value="UniProtKB-KW"/>
</dbReference>
<feature type="binding site" evidence="6">
    <location>
        <begin position="41"/>
        <end position="48"/>
    </location>
    <ligand>
        <name>ATP</name>
        <dbReference type="ChEBI" id="CHEBI:30616"/>
    </ligand>
</feature>
<keyword evidence="8" id="KW-1185">Reference proteome</keyword>
<protein>
    <recommendedName>
        <fullName evidence="6">Iron-sulfur cluster carrier protein</fullName>
    </recommendedName>
</protein>
<organism evidence="7 8">
    <name type="scientific">Thermanaerovibrio acidaminovorans (strain ATCC 49978 / DSM 6589 / Su883)</name>
    <name type="common">Selenomonas acidaminovorans</name>
    <dbReference type="NCBI Taxonomy" id="525903"/>
    <lineage>
        <taxon>Bacteria</taxon>
        <taxon>Thermotogati</taxon>
        <taxon>Synergistota</taxon>
        <taxon>Synergistia</taxon>
        <taxon>Synergistales</taxon>
        <taxon>Synergistaceae</taxon>
        <taxon>Thermanaerovibrio</taxon>
    </lineage>
</organism>
<dbReference type="GO" id="GO:0140663">
    <property type="term" value="F:ATP-dependent FeS chaperone activity"/>
    <property type="evidence" value="ECO:0007669"/>
    <property type="project" value="InterPro"/>
</dbReference>
<dbReference type="AlphaFoldDB" id="D1B8M8"/>
<dbReference type="KEGG" id="tai:Taci_0394"/>
<comment type="similarity">
    <text evidence="6">Belongs to the Mrp/NBP35 ATP-binding proteins family.</text>
</comment>
<evidence type="ECO:0000256" key="2">
    <source>
        <dbReference type="ARBA" id="ARBA00022741"/>
    </source>
</evidence>
<dbReference type="GO" id="GO:0051539">
    <property type="term" value="F:4 iron, 4 sulfur cluster binding"/>
    <property type="evidence" value="ECO:0007669"/>
    <property type="project" value="TreeGrafter"/>
</dbReference>
<dbReference type="PATRIC" id="fig|525903.6.peg.399"/>
<evidence type="ECO:0000256" key="1">
    <source>
        <dbReference type="ARBA" id="ARBA00022723"/>
    </source>
</evidence>
<name>D1B8M8_THEAS</name>
<dbReference type="EMBL" id="CP001818">
    <property type="protein sequence ID" value="ACZ18631.1"/>
    <property type="molecule type" value="Genomic_DNA"/>
</dbReference>
<reference evidence="7 8" key="1">
    <citation type="journal article" date="2009" name="Stand. Genomic Sci.">
        <title>Complete genome sequence of Thermanaerovibrio acidaminovorans type strain (Su883).</title>
        <authorList>
            <person name="Chovatia M."/>
            <person name="Sikorski J."/>
            <person name="Schroder M."/>
            <person name="Lapidus A."/>
            <person name="Nolan M."/>
            <person name="Tice H."/>
            <person name="Glavina Del Rio T."/>
            <person name="Copeland A."/>
            <person name="Cheng J.F."/>
            <person name="Lucas S."/>
            <person name="Chen F."/>
            <person name="Bruce D."/>
            <person name="Goodwin L."/>
            <person name="Pitluck S."/>
            <person name="Ivanova N."/>
            <person name="Mavromatis K."/>
            <person name="Ovchinnikova G."/>
            <person name="Pati A."/>
            <person name="Chen A."/>
            <person name="Palaniappan K."/>
            <person name="Land M."/>
            <person name="Hauser L."/>
            <person name="Chang Y.J."/>
            <person name="Jeffries C.D."/>
            <person name="Chain P."/>
            <person name="Saunders E."/>
            <person name="Detter J.C."/>
            <person name="Brettin T."/>
            <person name="Rohde M."/>
            <person name="Goker M."/>
            <person name="Spring S."/>
            <person name="Bristow J."/>
            <person name="Markowitz V."/>
            <person name="Hugenholtz P."/>
            <person name="Kyrpides N.C."/>
            <person name="Klenk H.P."/>
            <person name="Eisen J.A."/>
        </authorList>
    </citation>
    <scope>NUCLEOTIDE SEQUENCE [LARGE SCALE GENOMIC DNA]</scope>
    <source>
        <strain evidence="8">ATCC 49978 / DSM 6589 / Su883</strain>
    </source>
</reference>
<sequence length="277" mass="29298">MSENACGNCAQRGACDSTPEACGVSKGPKRSIGRIVAIGSGKGGVGKSSVSALMAVALARKGLKVGILDADITGPSIPKLMGISSMPMGSPLGIIPPKSPTLGISVMSINLLLEDATKPVIWRGPIIANTIKQFYEEVLWGDLDALLIDLPPGTSDAPLTVMQSIPLDGMVVVTSPQELANMVVEKAMHMATMMNTEILGLVENMAYAICPHCGQRWDVFGPSSLDQLASKWSVERVATLPMDTSISKLGDMGRIEEYHNLELLDPIIQAFIGPQET</sequence>
<dbReference type="CDD" id="cd02037">
    <property type="entry name" value="Mrp_NBP35"/>
    <property type="match status" value="1"/>
</dbReference>
<dbReference type="Pfam" id="PF10609">
    <property type="entry name" value="ParA"/>
    <property type="match status" value="1"/>
</dbReference>
<evidence type="ECO:0000256" key="6">
    <source>
        <dbReference type="HAMAP-Rule" id="MF_02040"/>
    </source>
</evidence>
<keyword evidence="6" id="KW-0378">Hydrolase</keyword>
<evidence type="ECO:0000256" key="4">
    <source>
        <dbReference type="ARBA" id="ARBA00023004"/>
    </source>
</evidence>
<evidence type="ECO:0000313" key="8">
    <source>
        <dbReference type="Proteomes" id="UP000002030"/>
    </source>
</evidence>
<dbReference type="eggNOG" id="COG0489">
    <property type="taxonomic scope" value="Bacteria"/>
</dbReference>
<comment type="function">
    <text evidence="6">Binds and transfers iron-sulfur (Fe-S) clusters to target apoproteins. Can hydrolyze ATP.</text>
</comment>
<dbReference type="InterPro" id="IPR019591">
    <property type="entry name" value="Mrp/NBP35_ATP-bd"/>
</dbReference>
<keyword evidence="3 6" id="KW-0067">ATP-binding</keyword>
<dbReference type="InterPro" id="IPR033756">
    <property type="entry name" value="YlxH/NBP35"/>
</dbReference>
<dbReference type="PANTHER" id="PTHR42961">
    <property type="entry name" value="IRON-SULFUR PROTEIN NUBPL"/>
    <property type="match status" value="1"/>
</dbReference>
<keyword evidence="2 6" id="KW-0547">Nucleotide-binding</keyword>
<dbReference type="Proteomes" id="UP000002030">
    <property type="component" value="Chromosome"/>
</dbReference>
<dbReference type="GO" id="GO:0016887">
    <property type="term" value="F:ATP hydrolysis activity"/>
    <property type="evidence" value="ECO:0007669"/>
    <property type="project" value="UniProtKB-UniRule"/>
</dbReference>
<dbReference type="GO" id="GO:0016226">
    <property type="term" value="P:iron-sulfur cluster assembly"/>
    <property type="evidence" value="ECO:0007669"/>
    <property type="project" value="InterPro"/>
</dbReference>
<evidence type="ECO:0000256" key="3">
    <source>
        <dbReference type="ARBA" id="ARBA00022840"/>
    </source>
</evidence>
<dbReference type="EnsemblBacteria" id="ACZ18631">
    <property type="protein sequence ID" value="ACZ18631"/>
    <property type="gene ID" value="Taci_0394"/>
</dbReference>
<dbReference type="HAMAP" id="MF_02040">
    <property type="entry name" value="Mrp_NBP35"/>
    <property type="match status" value="1"/>
</dbReference>
<dbReference type="STRING" id="525903.Taci_0394"/>
<dbReference type="HOGENOM" id="CLU_024839_0_2_0"/>
<dbReference type="RefSeq" id="WP_012869147.1">
    <property type="nucleotide sequence ID" value="NC_013522.1"/>
</dbReference>
<evidence type="ECO:0000313" key="7">
    <source>
        <dbReference type="EMBL" id="ACZ18631.1"/>
    </source>
</evidence>
<keyword evidence="4 6" id="KW-0408">Iron</keyword>
<keyword evidence="1 6" id="KW-0479">Metal-binding</keyword>
<dbReference type="FunFam" id="3.40.50.300:FF:001119">
    <property type="entry name" value="Iron-sulfur cluster carrier protein"/>
    <property type="match status" value="1"/>
</dbReference>
<dbReference type="SUPFAM" id="SSF52540">
    <property type="entry name" value="P-loop containing nucleoside triphosphate hydrolases"/>
    <property type="match status" value="1"/>
</dbReference>
<dbReference type="InterPro" id="IPR027417">
    <property type="entry name" value="P-loop_NTPase"/>
</dbReference>
<gene>
    <name evidence="7" type="ordered locus">Taci_0394</name>
</gene>
<keyword evidence="5 6" id="KW-0411">Iron-sulfur</keyword>
<dbReference type="InterPro" id="IPR044304">
    <property type="entry name" value="NUBPL-like"/>
</dbReference>
<dbReference type="OrthoDB" id="9809679at2"/>
<dbReference type="GO" id="GO:0005524">
    <property type="term" value="F:ATP binding"/>
    <property type="evidence" value="ECO:0007669"/>
    <property type="project" value="UniProtKB-UniRule"/>
</dbReference>
<accession>D1B8M8</accession>
<dbReference type="Gene3D" id="3.40.50.300">
    <property type="entry name" value="P-loop containing nucleotide triphosphate hydrolases"/>
    <property type="match status" value="1"/>
</dbReference>
<proteinExistence type="inferred from homology"/>
<evidence type="ECO:0000256" key="5">
    <source>
        <dbReference type="ARBA" id="ARBA00023014"/>
    </source>
</evidence>
<comment type="subunit">
    <text evidence="6">Homodimer.</text>
</comment>